<dbReference type="Gene3D" id="2.60.210.10">
    <property type="entry name" value="Apoptosis, Tumor Necrosis Factor Receptor Associated Protein 2, Chain A"/>
    <property type="match status" value="1"/>
</dbReference>
<proteinExistence type="inferred from homology"/>
<reference evidence="4" key="1">
    <citation type="submission" date="2022-04" db="EMBL/GenBank/DDBJ databases">
        <title>A functionally conserved STORR gene fusion in Papaver species that diverged 16.8 million years ago.</title>
        <authorList>
            <person name="Catania T."/>
        </authorList>
    </citation>
    <scope>NUCLEOTIDE SEQUENCE</scope>
    <source>
        <strain evidence="4">S-188037</strain>
    </source>
</reference>
<sequence length="282" mass="32083">MASGRFTVAGYDWVMHFYPDGFNSRAQEAKYISVYVRLESPGEVRASFEFKLLDQTRKSIHGVPSRSSRSPHTFQSGTSYSQWGYTKYMKKSQVETSDYLKDDCLSTHCTVGVVQTRVAKGNHYVIHVPPSDMPQNCKGRLESKIGYDITFQLDLQYLELCFFGLVGNPSMEIIVVEEFDPFTFKAMLLFLYSDEFLEVHELFDSDSLCTSTTMAQRLLVAADRYGIARLKLMCEAKLYEDITANNVEDTMELADLHNCTELKTACLNFAAKLENLRGKCCI</sequence>
<comment type="similarity">
    <text evidence="2">Belongs to the Tdpoz family.</text>
</comment>
<dbReference type="InterPro" id="IPR011333">
    <property type="entry name" value="SKP1/BTB/POZ_sf"/>
</dbReference>
<organism evidence="4 5">
    <name type="scientific">Papaver atlanticum</name>
    <dbReference type="NCBI Taxonomy" id="357466"/>
    <lineage>
        <taxon>Eukaryota</taxon>
        <taxon>Viridiplantae</taxon>
        <taxon>Streptophyta</taxon>
        <taxon>Embryophyta</taxon>
        <taxon>Tracheophyta</taxon>
        <taxon>Spermatophyta</taxon>
        <taxon>Magnoliopsida</taxon>
        <taxon>Ranunculales</taxon>
        <taxon>Papaveraceae</taxon>
        <taxon>Papaveroideae</taxon>
        <taxon>Papaver</taxon>
    </lineage>
</organism>
<dbReference type="InterPro" id="IPR008974">
    <property type="entry name" value="TRAF-like"/>
</dbReference>
<evidence type="ECO:0000313" key="4">
    <source>
        <dbReference type="EMBL" id="KAI3917905.1"/>
    </source>
</evidence>
<keyword evidence="5" id="KW-1185">Reference proteome</keyword>
<dbReference type="InterPro" id="IPR056423">
    <property type="entry name" value="BACK_BPM_SPOP"/>
</dbReference>
<dbReference type="PROSITE" id="PS50144">
    <property type="entry name" value="MATH"/>
    <property type="match status" value="1"/>
</dbReference>
<dbReference type="SUPFAM" id="SSF54695">
    <property type="entry name" value="POZ domain"/>
    <property type="match status" value="1"/>
</dbReference>
<dbReference type="PANTHER" id="PTHR26379">
    <property type="entry name" value="BTB/POZ AND MATH DOMAIN-CONTAINING PROTEIN 1"/>
    <property type="match status" value="1"/>
</dbReference>
<evidence type="ECO:0000313" key="5">
    <source>
        <dbReference type="Proteomes" id="UP001202328"/>
    </source>
</evidence>
<evidence type="ECO:0000256" key="1">
    <source>
        <dbReference type="ARBA" id="ARBA00004906"/>
    </source>
</evidence>
<dbReference type="InterPro" id="IPR002083">
    <property type="entry name" value="MATH/TRAF_dom"/>
</dbReference>
<dbReference type="CDD" id="cd00121">
    <property type="entry name" value="MATH"/>
    <property type="match status" value="1"/>
</dbReference>
<evidence type="ECO:0000256" key="2">
    <source>
        <dbReference type="ARBA" id="ARBA00010846"/>
    </source>
</evidence>
<protein>
    <recommendedName>
        <fullName evidence="3">MATH domain-containing protein</fullName>
    </recommendedName>
</protein>
<dbReference type="Proteomes" id="UP001202328">
    <property type="component" value="Unassembled WGS sequence"/>
</dbReference>
<dbReference type="SUPFAM" id="SSF49599">
    <property type="entry name" value="TRAF domain-like"/>
    <property type="match status" value="1"/>
</dbReference>
<comment type="pathway">
    <text evidence="1">Protein modification; protein ubiquitination.</text>
</comment>
<dbReference type="EMBL" id="JAJJMB010008958">
    <property type="protein sequence ID" value="KAI3917905.1"/>
    <property type="molecule type" value="Genomic_DNA"/>
</dbReference>
<dbReference type="Pfam" id="PF24570">
    <property type="entry name" value="BACK_BPM_SPOP"/>
    <property type="match status" value="1"/>
</dbReference>
<dbReference type="GO" id="GO:0016567">
    <property type="term" value="P:protein ubiquitination"/>
    <property type="evidence" value="ECO:0007669"/>
    <property type="project" value="InterPro"/>
</dbReference>
<gene>
    <name evidence="4" type="ORF">MKW98_000139</name>
</gene>
<evidence type="ECO:0000259" key="3">
    <source>
        <dbReference type="PROSITE" id="PS50144"/>
    </source>
</evidence>
<dbReference type="AlphaFoldDB" id="A0AAD4ST42"/>
<feature type="domain" description="MATH" evidence="3">
    <location>
        <begin position="1"/>
        <end position="111"/>
    </location>
</feature>
<dbReference type="PANTHER" id="PTHR26379:SF293">
    <property type="entry name" value="BTB_POZ AND MATH DOMAIN-CONTAINING PROTEIN 3"/>
    <property type="match status" value="1"/>
</dbReference>
<dbReference type="InterPro" id="IPR045005">
    <property type="entry name" value="BPM1-6"/>
</dbReference>
<dbReference type="Pfam" id="PF22486">
    <property type="entry name" value="MATH_2"/>
    <property type="match status" value="1"/>
</dbReference>
<dbReference type="Gene3D" id="3.30.710.10">
    <property type="entry name" value="Potassium Channel Kv1.1, Chain A"/>
    <property type="match status" value="1"/>
</dbReference>
<accession>A0AAD4ST42</accession>
<comment type="caution">
    <text evidence="4">The sequence shown here is derived from an EMBL/GenBank/DDBJ whole genome shotgun (WGS) entry which is preliminary data.</text>
</comment>
<name>A0AAD4ST42_9MAGN</name>